<dbReference type="GO" id="GO:0005506">
    <property type="term" value="F:iron ion binding"/>
    <property type="evidence" value="ECO:0007669"/>
    <property type="project" value="InterPro"/>
</dbReference>
<sequence length="471" mass="53693">MLSTTGNVLTVGLGIVAFVIFYRMKRRLSFPPGPRSFPILGNATQIPRERPVLQYNRWAKEYGDMYYLSFLGSHVIVVNNSEVVNELLVKRSGNYSDRGRMTMLTELWVFLPDLYLSDTHFLSLVLRMGWDFAFGLMPFGDRWRRHRRMFDSWFRPSYVSSSDWRQIQTTYIHSLLVDLLDEHEPVHQHIHRVITLFMYGLDTEKEGGFMMSHAMKAMDGFQQASVPGAFLVDIIPSLKYVPSWFPGAKFKRRASEWKEHALAMIDTPFRIVQELVAAGKAQDCFVANVLGNLEKSGERDTLNLETLRNCAGMGYIAGHDTFLSTFMSFFLAMALHPEVQVKAQEELDKACTRRIPEFSDRPSLPYVDALCVELSRWATVAPLALPHTVTKGDVYKGYFIPAGTTILGTSSSFFHWQVKKLTNNGQQTAINHDEKVYPEPHKFKPERYLSEDGSSCMASNASSDAFGFGRR</sequence>
<keyword evidence="16" id="KW-1185">Reference proteome</keyword>
<keyword evidence="5" id="KW-0349">Heme</keyword>
<evidence type="ECO:0000256" key="1">
    <source>
        <dbReference type="ARBA" id="ARBA00001971"/>
    </source>
</evidence>
<keyword evidence="11" id="KW-0503">Monooxygenase</keyword>
<dbReference type="PANTHER" id="PTHR46300:SF7">
    <property type="entry name" value="P450, PUTATIVE (EUROFUNG)-RELATED"/>
    <property type="match status" value="1"/>
</dbReference>
<comment type="pathway">
    <text evidence="3">Secondary metabolite biosynthesis.</text>
</comment>
<evidence type="ECO:0000256" key="7">
    <source>
        <dbReference type="ARBA" id="ARBA00022723"/>
    </source>
</evidence>
<dbReference type="InterPro" id="IPR002401">
    <property type="entry name" value="Cyt_P450_E_grp-I"/>
</dbReference>
<evidence type="ECO:0000256" key="8">
    <source>
        <dbReference type="ARBA" id="ARBA00022989"/>
    </source>
</evidence>
<keyword evidence="8 14" id="KW-1133">Transmembrane helix</keyword>
<dbReference type="GO" id="GO:0016705">
    <property type="term" value="F:oxidoreductase activity, acting on paired donors, with incorporation or reduction of molecular oxygen"/>
    <property type="evidence" value="ECO:0007669"/>
    <property type="project" value="InterPro"/>
</dbReference>
<evidence type="ECO:0000256" key="9">
    <source>
        <dbReference type="ARBA" id="ARBA00023002"/>
    </source>
</evidence>
<dbReference type="InterPro" id="IPR001128">
    <property type="entry name" value="Cyt_P450"/>
</dbReference>
<name>A0AAD5YED5_9APHY</name>
<keyword evidence="10" id="KW-0408">Iron</keyword>
<keyword evidence="6 14" id="KW-0812">Transmembrane</keyword>
<proteinExistence type="inferred from homology"/>
<dbReference type="InterPro" id="IPR050364">
    <property type="entry name" value="Cytochrome_P450_fung"/>
</dbReference>
<dbReference type="EMBL" id="JANAWD010000570">
    <property type="protein sequence ID" value="KAJ3477719.1"/>
    <property type="molecule type" value="Genomic_DNA"/>
</dbReference>
<keyword evidence="7" id="KW-0479">Metal-binding</keyword>
<evidence type="ECO:0000256" key="13">
    <source>
        <dbReference type="SAM" id="MobiDB-lite"/>
    </source>
</evidence>
<comment type="cofactor">
    <cofactor evidence="1">
        <name>heme</name>
        <dbReference type="ChEBI" id="CHEBI:30413"/>
    </cofactor>
</comment>
<protein>
    <recommendedName>
        <fullName evidence="17">Cytochrome P450</fullName>
    </recommendedName>
</protein>
<dbReference type="CDD" id="cd11065">
    <property type="entry name" value="CYP64-like"/>
    <property type="match status" value="1"/>
</dbReference>
<feature type="compositionally biased region" description="Polar residues" evidence="13">
    <location>
        <begin position="452"/>
        <end position="463"/>
    </location>
</feature>
<comment type="subcellular location">
    <subcellularLocation>
        <location evidence="2">Membrane</location>
        <topology evidence="2">Single-pass membrane protein</topology>
    </subcellularLocation>
</comment>
<comment type="similarity">
    <text evidence="4">Belongs to the cytochrome P450 family.</text>
</comment>
<organism evidence="15 16">
    <name type="scientific">Meripilus lineatus</name>
    <dbReference type="NCBI Taxonomy" id="2056292"/>
    <lineage>
        <taxon>Eukaryota</taxon>
        <taxon>Fungi</taxon>
        <taxon>Dikarya</taxon>
        <taxon>Basidiomycota</taxon>
        <taxon>Agaricomycotina</taxon>
        <taxon>Agaricomycetes</taxon>
        <taxon>Polyporales</taxon>
        <taxon>Meripilaceae</taxon>
        <taxon>Meripilus</taxon>
    </lineage>
</organism>
<reference evidence="15" key="1">
    <citation type="submission" date="2022-07" db="EMBL/GenBank/DDBJ databases">
        <title>Genome Sequence of Physisporinus lineatus.</title>
        <authorList>
            <person name="Buettner E."/>
        </authorList>
    </citation>
    <scope>NUCLEOTIDE SEQUENCE</scope>
    <source>
        <strain evidence="15">VT162</strain>
    </source>
</reference>
<evidence type="ECO:0000256" key="3">
    <source>
        <dbReference type="ARBA" id="ARBA00005179"/>
    </source>
</evidence>
<comment type="caution">
    <text evidence="15">The sequence shown here is derived from an EMBL/GenBank/DDBJ whole genome shotgun (WGS) entry which is preliminary data.</text>
</comment>
<dbReference type="PRINTS" id="PR00463">
    <property type="entry name" value="EP450I"/>
</dbReference>
<evidence type="ECO:0000256" key="12">
    <source>
        <dbReference type="ARBA" id="ARBA00023136"/>
    </source>
</evidence>
<feature type="transmembrane region" description="Helical" evidence="14">
    <location>
        <begin position="6"/>
        <end position="22"/>
    </location>
</feature>
<dbReference type="GO" id="GO:0004497">
    <property type="term" value="F:monooxygenase activity"/>
    <property type="evidence" value="ECO:0007669"/>
    <property type="project" value="UniProtKB-KW"/>
</dbReference>
<dbReference type="GO" id="GO:0016020">
    <property type="term" value="C:membrane"/>
    <property type="evidence" value="ECO:0007669"/>
    <property type="project" value="UniProtKB-SubCell"/>
</dbReference>
<dbReference type="InterPro" id="IPR036396">
    <property type="entry name" value="Cyt_P450_sf"/>
</dbReference>
<gene>
    <name evidence="15" type="ORF">NLI96_g10269</name>
</gene>
<dbReference type="Gene3D" id="1.10.630.10">
    <property type="entry name" value="Cytochrome P450"/>
    <property type="match status" value="1"/>
</dbReference>
<evidence type="ECO:0000256" key="11">
    <source>
        <dbReference type="ARBA" id="ARBA00023033"/>
    </source>
</evidence>
<evidence type="ECO:0000256" key="4">
    <source>
        <dbReference type="ARBA" id="ARBA00010617"/>
    </source>
</evidence>
<evidence type="ECO:0000256" key="14">
    <source>
        <dbReference type="SAM" id="Phobius"/>
    </source>
</evidence>
<accession>A0AAD5YED5</accession>
<evidence type="ECO:0000256" key="10">
    <source>
        <dbReference type="ARBA" id="ARBA00023004"/>
    </source>
</evidence>
<dbReference type="SUPFAM" id="SSF48264">
    <property type="entry name" value="Cytochrome P450"/>
    <property type="match status" value="1"/>
</dbReference>
<dbReference type="Pfam" id="PF00067">
    <property type="entry name" value="p450"/>
    <property type="match status" value="3"/>
</dbReference>
<evidence type="ECO:0000256" key="5">
    <source>
        <dbReference type="ARBA" id="ARBA00022617"/>
    </source>
</evidence>
<dbReference type="AlphaFoldDB" id="A0AAD5YED5"/>
<evidence type="ECO:0000313" key="15">
    <source>
        <dbReference type="EMBL" id="KAJ3477719.1"/>
    </source>
</evidence>
<evidence type="ECO:0000256" key="6">
    <source>
        <dbReference type="ARBA" id="ARBA00022692"/>
    </source>
</evidence>
<evidence type="ECO:0000313" key="16">
    <source>
        <dbReference type="Proteomes" id="UP001212997"/>
    </source>
</evidence>
<dbReference type="Proteomes" id="UP001212997">
    <property type="component" value="Unassembled WGS sequence"/>
</dbReference>
<dbReference type="GO" id="GO:0020037">
    <property type="term" value="F:heme binding"/>
    <property type="evidence" value="ECO:0007669"/>
    <property type="project" value="InterPro"/>
</dbReference>
<feature type="region of interest" description="Disordered" evidence="13">
    <location>
        <begin position="450"/>
        <end position="471"/>
    </location>
</feature>
<evidence type="ECO:0000256" key="2">
    <source>
        <dbReference type="ARBA" id="ARBA00004167"/>
    </source>
</evidence>
<keyword evidence="9" id="KW-0560">Oxidoreductase</keyword>
<evidence type="ECO:0008006" key="17">
    <source>
        <dbReference type="Google" id="ProtNLM"/>
    </source>
</evidence>
<keyword evidence="12 14" id="KW-0472">Membrane</keyword>
<dbReference type="PANTHER" id="PTHR46300">
    <property type="entry name" value="P450, PUTATIVE (EUROFUNG)-RELATED-RELATED"/>
    <property type="match status" value="1"/>
</dbReference>